<feature type="signal peptide" evidence="3">
    <location>
        <begin position="1"/>
        <end position="23"/>
    </location>
</feature>
<keyword evidence="2" id="KW-0812">Transmembrane</keyword>
<proteinExistence type="predicted"/>
<feature type="transmembrane region" description="Helical" evidence="2">
    <location>
        <begin position="269"/>
        <end position="296"/>
    </location>
</feature>
<evidence type="ECO:0000256" key="3">
    <source>
        <dbReference type="SAM" id="SignalP"/>
    </source>
</evidence>
<keyword evidence="3" id="KW-0732">Signal</keyword>
<feature type="region of interest" description="Disordered" evidence="1">
    <location>
        <begin position="28"/>
        <end position="86"/>
    </location>
</feature>
<dbReference type="Proteomes" id="UP001187192">
    <property type="component" value="Unassembled WGS sequence"/>
</dbReference>
<organism evidence="4 5">
    <name type="scientific">Ficus carica</name>
    <name type="common">Common fig</name>
    <dbReference type="NCBI Taxonomy" id="3494"/>
    <lineage>
        <taxon>Eukaryota</taxon>
        <taxon>Viridiplantae</taxon>
        <taxon>Streptophyta</taxon>
        <taxon>Embryophyta</taxon>
        <taxon>Tracheophyta</taxon>
        <taxon>Spermatophyta</taxon>
        <taxon>Magnoliopsida</taxon>
        <taxon>eudicotyledons</taxon>
        <taxon>Gunneridae</taxon>
        <taxon>Pentapetalae</taxon>
        <taxon>rosids</taxon>
        <taxon>fabids</taxon>
        <taxon>Rosales</taxon>
        <taxon>Moraceae</taxon>
        <taxon>Ficeae</taxon>
        <taxon>Ficus</taxon>
    </lineage>
</organism>
<dbReference type="AlphaFoldDB" id="A0AA88DLZ0"/>
<keyword evidence="5" id="KW-1185">Reference proteome</keyword>
<feature type="compositionally biased region" description="Polar residues" evidence="1">
    <location>
        <begin position="74"/>
        <end position="85"/>
    </location>
</feature>
<sequence>MVSLIPLTLAMLIFFSFLVITAAGRSPAELRGNDKEGQTPDPSPDDVEDSFFSSATTPDVEIEIEAETPADQYGGSQQLDSSHPLPQTHREEYSIEFNYTGTTSRLRGARNHGESSLTEEYPRFPPSEKKKGISKSTTSPSVLAKRKSNLCSSSAASFSASASSSSSSSIGGIDAPAASDRNITTLQNSDQLNPNNSQIQAVQGNFRGQVHNSLDILSIVFRNREAVNQTQRQTIVPLLVIGSCLRDIGHALRIPWFAKLTLCLETAAFYMLASILIPTSWVPLICLLLTVIFVLLGEMRK</sequence>
<evidence type="ECO:0000313" key="5">
    <source>
        <dbReference type="Proteomes" id="UP001187192"/>
    </source>
</evidence>
<protein>
    <submittedName>
        <fullName evidence="4">Uncharacterized protein</fullName>
    </submittedName>
</protein>
<evidence type="ECO:0000256" key="1">
    <source>
        <dbReference type="SAM" id="MobiDB-lite"/>
    </source>
</evidence>
<gene>
    <name evidence="4" type="ORF">TIFTF001_026510</name>
</gene>
<dbReference type="EMBL" id="BTGU01000070">
    <property type="protein sequence ID" value="GMN57404.1"/>
    <property type="molecule type" value="Genomic_DNA"/>
</dbReference>
<feature type="chain" id="PRO_5041650742" evidence="3">
    <location>
        <begin position="24"/>
        <end position="301"/>
    </location>
</feature>
<evidence type="ECO:0000313" key="4">
    <source>
        <dbReference type="EMBL" id="GMN57404.1"/>
    </source>
</evidence>
<feature type="region of interest" description="Disordered" evidence="1">
    <location>
        <begin position="99"/>
        <end position="146"/>
    </location>
</feature>
<feature type="compositionally biased region" description="Basic and acidic residues" evidence="1">
    <location>
        <begin position="120"/>
        <end position="131"/>
    </location>
</feature>
<reference evidence="4" key="1">
    <citation type="submission" date="2023-07" db="EMBL/GenBank/DDBJ databases">
        <title>draft genome sequence of fig (Ficus carica).</title>
        <authorList>
            <person name="Takahashi T."/>
            <person name="Nishimura K."/>
        </authorList>
    </citation>
    <scope>NUCLEOTIDE SEQUENCE</scope>
</reference>
<comment type="caution">
    <text evidence="4">The sequence shown here is derived from an EMBL/GenBank/DDBJ whole genome shotgun (WGS) entry which is preliminary data.</text>
</comment>
<accession>A0AA88DLZ0</accession>
<keyword evidence="2" id="KW-0472">Membrane</keyword>
<name>A0AA88DLZ0_FICCA</name>
<evidence type="ECO:0000256" key="2">
    <source>
        <dbReference type="SAM" id="Phobius"/>
    </source>
</evidence>
<keyword evidence="2" id="KW-1133">Transmembrane helix</keyword>